<evidence type="ECO:0000313" key="1">
    <source>
        <dbReference type="EMBL" id="SPC73898.1"/>
    </source>
</evidence>
<dbReference type="GO" id="GO:0008168">
    <property type="term" value="F:methyltransferase activity"/>
    <property type="evidence" value="ECO:0007669"/>
    <property type="project" value="InterPro"/>
</dbReference>
<dbReference type="InterPro" id="IPR044237">
    <property type="entry name" value="ATXR2-like"/>
</dbReference>
<reference evidence="1" key="1">
    <citation type="submission" date="2018-02" db="EMBL/GenBank/DDBJ databases">
        <authorList>
            <person name="Cohen D.B."/>
            <person name="Kent A.D."/>
        </authorList>
    </citation>
    <scope>NUCLEOTIDE SEQUENCE</scope>
</reference>
<dbReference type="EMBL" id="OIVN01000080">
    <property type="protein sequence ID" value="SPC73898.1"/>
    <property type="molecule type" value="Genomic_DNA"/>
</dbReference>
<dbReference type="PANTHER" id="PTHR47436">
    <property type="entry name" value="HISTONE-LYSINE N-METHYLTRANSFERASE ATXR2"/>
    <property type="match status" value="1"/>
</dbReference>
<dbReference type="AlphaFoldDB" id="A0A2N9EGT5"/>
<organism evidence="1">
    <name type="scientific">Fagus sylvatica</name>
    <name type="common">Beechnut</name>
    <dbReference type="NCBI Taxonomy" id="28930"/>
    <lineage>
        <taxon>Eukaryota</taxon>
        <taxon>Viridiplantae</taxon>
        <taxon>Streptophyta</taxon>
        <taxon>Embryophyta</taxon>
        <taxon>Tracheophyta</taxon>
        <taxon>Spermatophyta</taxon>
        <taxon>Magnoliopsida</taxon>
        <taxon>eudicotyledons</taxon>
        <taxon>Gunneridae</taxon>
        <taxon>Pentapetalae</taxon>
        <taxon>rosids</taxon>
        <taxon>fabids</taxon>
        <taxon>Fagales</taxon>
        <taxon>Fagaceae</taxon>
        <taxon>Fagus</taxon>
    </lineage>
</organism>
<dbReference type="PANTHER" id="PTHR47436:SF1">
    <property type="entry name" value="SET DOMAIN-CONTAINING PROTEIN"/>
    <property type="match status" value="1"/>
</dbReference>
<gene>
    <name evidence="1" type="ORF">FSB_LOCUS1780</name>
</gene>
<protein>
    <recommendedName>
        <fullName evidence="2">SET domain-containing protein</fullName>
    </recommendedName>
</protein>
<accession>A0A2N9EGT5</accession>
<evidence type="ECO:0008006" key="2">
    <source>
        <dbReference type="Google" id="ProtNLM"/>
    </source>
</evidence>
<proteinExistence type="predicted"/>
<sequence>MEDTLCPIDANFANQISALLNPPSPLQVQAILSLSLLNLIHEPCSFTIALFEYFDNLISTRECRGIKVNQNGEHGKGLYADLDFKEGELVLKDQILVGAQHCSNKIDCLVCSFCFRFIGSVELQIGRKLYLQDQGVSVNHGSDMETFKHIPKDCCGTDSSDGEDNTHMNNHDSLEKCASSSSKERFPLPREVLESLMNGELVFPYSKEFPLPTVVRCAGGCGEVYYCSIAQTYPNYLMYSTVSMNNSNRGTSESQHNTSDSNFRWWDCVALPDDVDSSDEAAFRMQLRELAFTSLQLLKAAIFGKECEPCILPNAESIEIRYSL</sequence>
<name>A0A2N9EGT5_FAGSY</name>